<organism evidence="1">
    <name type="scientific">marine sediment metagenome</name>
    <dbReference type="NCBI Taxonomy" id="412755"/>
    <lineage>
        <taxon>unclassified sequences</taxon>
        <taxon>metagenomes</taxon>
        <taxon>ecological metagenomes</taxon>
    </lineage>
</organism>
<proteinExistence type="predicted"/>
<reference evidence="1" key="1">
    <citation type="journal article" date="2015" name="Nature">
        <title>Complex archaea that bridge the gap between prokaryotes and eukaryotes.</title>
        <authorList>
            <person name="Spang A."/>
            <person name="Saw J.H."/>
            <person name="Jorgensen S.L."/>
            <person name="Zaremba-Niedzwiedzka K."/>
            <person name="Martijn J."/>
            <person name="Lind A.E."/>
            <person name="van Eijk R."/>
            <person name="Schleper C."/>
            <person name="Guy L."/>
            <person name="Ettema T.J."/>
        </authorList>
    </citation>
    <scope>NUCLEOTIDE SEQUENCE</scope>
</reference>
<dbReference type="EMBL" id="LAZR01001003">
    <property type="protein sequence ID" value="KKN52807.1"/>
    <property type="molecule type" value="Genomic_DNA"/>
</dbReference>
<evidence type="ECO:0000313" key="1">
    <source>
        <dbReference type="EMBL" id="KKN52807.1"/>
    </source>
</evidence>
<name>A0A0F9RSJ9_9ZZZZ</name>
<accession>A0A0F9RSJ9</accession>
<protein>
    <submittedName>
        <fullName evidence="1">Uncharacterized protein</fullName>
    </submittedName>
</protein>
<dbReference type="AlphaFoldDB" id="A0A0F9RSJ9"/>
<gene>
    <name evidence="1" type="ORF">LCGC14_0608500</name>
</gene>
<sequence length="215" mass="23991">MCNGNVTVTRDVEQALQDAIDSMVNVDRMFTAWDITVLARQNTSKVLGNHTNTLKHITHSLLDPFPDDYEKTLVTLISGEKSFLYHPCNKNSQDYHLCEKTEDDVTDVPDEVVEDVSKKTRVKTKISVPKGLLDKIGLKEGSTAYLMPIVSSQEQGCEILTYQHITDMSKATINAEGRLRLRVSCLKNYGLTGPDYDISLGLNSKSILIKNVKDA</sequence>
<comment type="caution">
    <text evidence="1">The sequence shown here is derived from an EMBL/GenBank/DDBJ whole genome shotgun (WGS) entry which is preliminary data.</text>
</comment>